<reference evidence="16" key="1">
    <citation type="submission" date="2021-02" db="EMBL/GenBank/DDBJ databases">
        <title>PHA producing bacteria isolated from coastal sediment in Guangdong, Shenzhen.</title>
        <authorList>
            <person name="Zheng W."/>
            <person name="Yu S."/>
            <person name="Huang Y."/>
        </authorList>
    </citation>
    <scope>NUCLEOTIDE SEQUENCE</scope>
    <source>
        <strain evidence="16">TN14-10</strain>
    </source>
</reference>
<keyword evidence="3 11" id="KW-1134">Transmembrane beta strand</keyword>
<evidence type="ECO:0000313" key="16">
    <source>
        <dbReference type="EMBL" id="MBN7796870.1"/>
    </source>
</evidence>
<comment type="similarity">
    <text evidence="11 12">Belongs to the TonB-dependent receptor family.</text>
</comment>
<evidence type="ECO:0000256" key="13">
    <source>
        <dbReference type="SAM" id="SignalP"/>
    </source>
</evidence>
<proteinExistence type="inferred from homology"/>
<name>A0A939DEX5_9GAMM</name>
<evidence type="ECO:0000256" key="3">
    <source>
        <dbReference type="ARBA" id="ARBA00022452"/>
    </source>
</evidence>
<dbReference type="PANTHER" id="PTHR32552:SF81">
    <property type="entry name" value="TONB-DEPENDENT OUTER MEMBRANE RECEPTOR"/>
    <property type="match status" value="1"/>
</dbReference>
<comment type="caution">
    <text evidence="16">The sequence shown here is derived from an EMBL/GenBank/DDBJ whole genome shotgun (WGS) entry which is preliminary data.</text>
</comment>
<evidence type="ECO:0000256" key="7">
    <source>
        <dbReference type="ARBA" id="ARBA00023065"/>
    </source>
</evidence>
<dbReference type="EMBL" id="JAFKCZ010000006">
    <property type="protein sequence ID" value="MBN7796870.1"/>
    <property type="molecule type" value="Genomic_DNA"/>
</dbReference>
<keyword evidence="7" id="KW-0406">Ion transport</keyword>
<evidence type="ECO:0000256" key="10">
    <source>
        <dbReference type="ARBA" id="ARBA00023237"/>
    </source>
</evidence>
<evidence type="ECO:0000256" key="9">
    <source>
        <dbReference type="ARBA" id="ARBA00023136"/>
    </source>
</evidence>
<evidence type="ECO:0000259" key="15">
    <source>
        <dbReference type="Pfam" id="PF07715"/>
    </source>
</evidence>
<evidence type="ECO:0000256" key="5">
    <source>
        <dbReference type="ARBA" id="ARBA00022692"/>
    </source>
</evidence>
<dbReference type="Proteomes" id="UP000664303">
    <property type="component" value="Unassembled WGS sequence"/>
</dbReference>
<evidence type="ECO:0000256" key="11">
    <source>
        <dbReference type="PROSITE-ProRule" id="PRU01360"/>
    </source>
</evidence>
<keyword evidence="16" id="KW-0675">Receptor</keyword>
<evidence type="ECO:0000256" key="2">
    <source>
        <dbReference type="ARBA" id="ARBA00022448"/>
    </source>
</evidence>
<dbReference type="InterPro" id="IPR039426">
    <property type="entry name" value="TonB-dep_rcpt-like"/>
</dbReference>
<dbReference type="Pfam" id="PF00593">
    <property type="entry name" value="TonB_dep_Rec_b-barrel"/>
    <property type="match status" value="1"/>
</dbReference>
<evidence type="ECO:0000259" key="14">
    <source>
        <dbReference type="Pfam" id="PF00593"/>
    </source>
</evidence>
<keyword evidence="13" id="KW-0732">Signal</keyword>
<dbReference type="PROSITE" id="PS52016">
    <property type="entry name" value="TONB_DEPENDENT_REC_3"/>
    <property type="match status" value="1"/>
</dbReference>
<dbReference type="CDD" id="cd01347">
    <property type="entry name" value="ligand_gated_channel"/>
    <property type="match status" value="1"/>
</dbReference>
<feature type="domain" description="TonB-dependent receptor plug" evidence="15">
    <location>
        <begin position="47"/>
        <end position="153"/>
    </location>
</feature>
<dbReference type="Gene3D" id="2.40.170.20">
    <property type="entry name" value="TonB-dependent receptor, beta-barrel domain"/>
    <property type="match status" value="1"/>
</dbReference>
<evidence type="ECO:0000256" key="1">
    <source>
        <dbReference type="ARBA" id="ARBA00004571"/>
    </source>
</evidence>
<dbReference type="GO" id="GO:0009279">
    <property type="term" value="C:cell outer membrane"/>
    <property type="evidence" value="ECO:0007669"/>
    <property type="project" value="UniProtKB-SubCell"/>
</dbReference>
<dbReference type="Pfam" id="PF07715">
    <property type="entry name" value="Plug"/>
    <property type="match status" value="1"/>
</dbReference>
<dbReference type="PANTHER" id="PTHR32552">
    <property type="entry name" value="FERRICHROME IRON RECEPTOR-RELATED"/>
    <property type="match status" value="1"/>
</dbReference>
<evidence type="ECO:0000256" key="6">
    <source>
        <dbReference type="ARBA" id="ARBA00023004"/>
    </source>
</evidence>
<feature type="chain" id="PRO_5036908562" evidence="13">
    <location>
        <begin position="26"/>
        <end position="695"/>
    </location>
</feature>
<accession>A0A939DEX5</accession>
<feature type="signal peptide" evidence="13">
    <location>
        <begin position="1"/>
        <end position="25"/>
    </location>
</feature>
<keyword evidence="9 11" id="KW-0472">Membrane</keyword>
<comment type="subcellular location">
    <subcellularLocation>
        <location evidence="1 11">Cell outer membrane</location>
        <topology evidence="1 11">Multi-pass membrane protein</topology>
    </subcellularLocation>
</comment>
<keyword evidence="2 11" id="KW-0813">Transport</keyword>
<keyword evidence="4" id="KW-0410">Iron transport</keyword>
<keyword evidence="5 11" id="KW-0812">Transmembrane</keyword>
<dbReference type="InterPro" id="IPR012910">
    <property type="entry name" value="Plug_dom"/>
</dbReference>
<dbReference type="GO" id="GO:0006826">
    <property type="term" value="P:iron ion transport"/>
    <property type="evidence" value="ECO:0007669"/>
    <property type="project" value="UniProtKB-KW"/>
</dbReference>
<dbReference type="RefSeq" id="WP_206560311.1">
    <property type="nucleotide sequence ID" value="NZ_JAFKCZ010000006.1"/>
</dbReference>
<evidence type="ECO:0000256" key="4">
    <source>
        <dbReference type="ARBA" id="ARBA00022496"/>
    </source>
</evidence>
<feature type="domain" description="TonB-dependent receptor-like beta-barrel" evidence="14">
    <location>
        <begin position="282"/>
        <end position="663"/>
    </location>
</feature>
<evidence type="ECO:0000256" key="12">
    <source>
        <dbReference type="RuleBase" id="RU003357"/>
    </source>
</evidence>
<sequence length="695" mass="77277">MKRLGKALTLTTCAVVPLGAQQAVAQGEQSRQLEEVLVTAQKREQRLIDVPMSVTAFSGDLLAQKGINNIQDLSFAVPGMSLREDGPGSYVIFMRGLANTDSNGALVSVYLDEAPMSLTGYDQLDLRPIDLARVEVLKGPQGTLYGQGAIAGTVKYVANSPDFDGFHGDIKGSFASIDDGDTREAVTATLNMPVIDDVLALRFAGTVERGGGWQDQPEAGIKDGNNQDLNHFRLKALWNISDRFSAEALVQSHRNETELGLGYEEPDRTVAVAIDPSTKLLPKEYDYDLYSLTLDYDLGFANLISATTYTDHDHQYPFTYFGTEETLYDGTLEGNDARFLQAEQVTQELRLVSSGETRLNWTVGGIYQDLERDFSAVYDTLYFGVVYPDAQYTSNYTIESYALFGDVSYKLTERLELGVGVRYYEDDQTSFDGDLTEEDSFDSTDPRLYASYSLSDNANLYASVAKGFRSGGFNRGDLPNYQPEEVLSYEIGTKASLLDGRLDMELAAYYTEYDDMLRRGLIFIDTSFVELTSNIGNVEVKGFEAGFNWSPVAALTLNATASYIDSEVVEVRSTDATNIVGDPTDYVPEFSYSLGAHYDFNWFGDRPGFARVDYSYRDAVSYVDRSSFPDENLPQMSDDIALLDARLGISWERVSLELFGTNLTNENEYIDPYRGWKNANRTRPRTLGVEATYSF</sequence>
<gene>
    <name evidence="16" type="ORF">JYP50_09725</name>
</gene>
<dbReference type="SUPFAM" id="SSF56935">
    <property type="entry name" value="Porins"/>
    <property type="match status" value="1"/>
</dbReference>
<keyword evidence="17" id="KW-1185">Reference proteome</keyword>
<evidence type="ECO:0000313" key="17">
    <source>
        <dbReference type="Proteomes" id="UP000664303"/>
    </source>
</evidence>
<keyword evidence="6" id="KW-0408">Iron</keyword>
<organism evidence="16 17">
    <name type="scientific">Parahaliea mediterranea</name>
    <dbReference type="NCBI Taxonomy" id="651086"/>
    <lineage>
        <taxon>Bacteria</taxon>
        <taxon>Pseudomonadati</taxon>
        <taxon>Pseudomonadota</taxon>
        <taxon>Gammaproteobacteria</taxon>
        <taxon>Cellvibrionales</taxon>
        <taxon>Halieaceae</taxon>
        <taxon>Parahaliea</taxon>
    </lineage>
</organism>
<keyword evidence="8 12" id="KW-0798">TonB box</keyword>
<keyword evidence="10 11" id="KW-0998">Cell outer membrane</keyword>
<dbReference type="AlphaFoldDB" id="A0A939DEX5"/>
<dbReference type="InterPro" id="IPR000531">
    <property type="entry name" value="Beta-barrel_TonB"/>
</dbReference>
<protein>
    <submittedName>
        <fullName evidence="16">TonB-dependent receptor</fullName>
    </submittedName>
</protein>
<evidence type="ECO:0000256" key="8">
    <source>
        <dbReference type="ARBA" id="ARBA00023077"/>
    </source>
</evidence>
<dbReference type="InterPro" id="IPR036942">
    <property type="entry name" value="Beta-barrel_TonB_sf"/>
</dbReference>